<feature type="compositionally biased region" description="Low complexity" evidence="1">
    <location>
        <begin position="532"/>
        <end position="554"/>
    </location>
</feature>
<name>A0AAD4DH76_9FUNG</name>
<dbReference type="InterPro" id="IPR032675">
    <property type="entry name" value="LRR_dom_sf"/>
</dbReference>
<comment type="caution">
    <text evidence="2">The sequence shown here is derived from an EMBL/GenBank/DDBJ whole genome shotgun (WGS) entry which is preliminary data.</text>
</comment>
<feature type="region of interest" description="Disordered" evidence="1">
    <location>
        <begin position="193"/>
        <end position="216"/>
    </location>
</feature>
<dbReference type="Proteomes" id="UP001194580">
    <property type="component" value="Unassembled WGS sequence"/>
</dbReference>
<dbReference type="Gene3D" id="3.80.10.10">
    <property type="entry name" value="Ribonuclease Inhibitor"/>
    <property type="match status" value="1"/>
</dbReference>
<dbReference type="EMBL" id="JAAAIL010000249">
    <property type="protein sequence ID" value="KAG0277760.1"/>
    <property type="molecule type" value="Genomic_DNA"/>
</dbReference>
<dbReference type="SUPFAM" id="SSF52047">
    <property type="entry name" value="RNI-like"/>
    <property type="match status" value="1"/>
</dbReference>
<proteinExistence type="predicted"/>
<dbReference type="AlphaFoldDB" id="A0AAD4DH76"/>
<evidence type="ECO:0000313" key="3">
    <source>
        <dbReference type="Proteomes" id="UP001194580"/>
    </source>
</evidence>
<feature type="region of interest" description="Disordered" evidence="1">
    <location>
        <begin position="94"/>
        <end position="131"/>
    </location>
</feature>
<feature type="compositionally biased region" description="Pro residues" evidence="1">
    <location>
        <begin position="96"/>
        <end position="111"/>
    </location>
</feature>
<accession>A0AAD4DH76</accession>
<evidence type="ECO:0008006" key="4">
    <source>
        <dbReference type="Google" id="ProtNLM"/>
    </source>
</evidence>
<feature type="compositionally biased region" description="Basic residues" evidence="1">
    <location>
        <begin position="196"/>
        <end position="205"/>
    </location>
</feature>
<organism evidence="2 3">
    <name type="scientific">Linnemannia exigua</name>
    <dbReference type="NCBI Taxonomy" id="604196"/>
    <lineage>
        <taxon>Eukaryota</taxon>
        <taxon>Fungi</taxon>
        <taxon>Fungi incertae sedis</taxon>
        <taxon>Mucoromycota</taxon>
        <taxon>Mortierellomycotina</taxon>
        <taxon>Mortierellomycetes</taxon>
        <taxon>Mortierellales</taxon>
        <taxon>Mortierellaceae</taxon>
        <taxon>Linnemannia</taxon>
    </lineage>
</organism>
<feature type="non-terminal residue" evidence="2">
    <location>
        <position position="1"/>
    </location>
</feature>
<gene>
    <name evidence="2" type="ORF">BGZ95_005380</name>
</gene>
<evidence type="ECO:0000313" key="2">
    <source>
        <dbReference type="EMBL" id="KAG0277760.1"/>
    </source>
</evidence>
<reference evidence="2" key="1">
    <citation type="journal article" date="2020" name="Fungal Divers.">
        <title>Resolving the Mortierellaceae phylogeny through synthesis of multi-gene phylogenetics and phylogenomics.</title>
        <authorList>
            <person name="Vandepol N."/>
            <person name="Liber J."/>
            <person name="Desiro A."/>
            <person name="Na H."/>
            <person name="Kennedy M."/>
            <person name="Barry K."/>
            <person name="Grigoriev I.V."/>
            <person name="Miller A.N."/>
            <person name="O'Donnell K."/>
            <person name="Stajich J.E."/>
            <person name="Bonito G."/>
        </authorList>
    </citation>
    <scope>NUCLEOTIDE SEQUENCE</scope>
    <source>
        <strain evidence="2">NRRL 28262</strain>
    </source>
</reference>
<evidence type="ECO:0000256" key="1">
    <source>
        <dbReference type="SAM" id="MobiDB-lite"/>
    </source>
</evidence>
<protein>
    <recommendedName>
        <fullName evidence="4">RNI-like protein</fullName>
    </recommendedName>
</protein>
<feature type="region of interest" description="Disordered" evidence="1">
    <location>
        <begin position="516"/>
        <end position="554"/>
    </location>
</feature>
<dbReference type="SUPFAM" id="SSF101447">
    <property type="entry name" value="Formin homology 2 domain (FH2 domain)"/>
    <property type="match status" value="1"/>
</dbReference>
<sequence>MVNSFMSTKKDDSLFQRIAHRVDGDILTFQAPVEVLDNGDKVVMLQPILDVFPDAAALCRKDRCLVSFLTNQDDVLLVPVRVKYGDGETFFVVPSSGPPPPPPPPSPPQPTPSRQFEQGFTHPSAHSQTHSTEAAVLTIAQETTAVDLPVPRLFIVLPDPRPRDWNNSNAPDSHQPRPYRLYFLCHCGPGSTFPRARSRPRPHTRSARDHSNSNDNNADAIDFDNCIHIADQPGYDIVNLRQFSDRFGEYTLMLLRAFKQGINTVTSSGTSKLPKIILPPLSQRLYPDVLQPFTWDIEERVSTAIATFESLSSQRDNPITNNNSSDTIGVLPTIDLHRLWECVEDLKQVQENKVHSMRRMFVHDGTTRWLCEAHYQSTFGYVQDERDMFLWRCQEILGDEGDLLSELSGPAAAVSAKSNESGLDGDDSTTPQAVAFDYHKMHLRLTGSLDLRQIAQLKIAFKGAYMVQQVTLTMTLPNSLVLMAIADMVSESSVIMWNVSFVAQDDDPAIAQRTFDSKAPSSVPPPYSSHESNTSAQSSPTTTSSSDNSSSNNHNTTIHALHTLFVLGNIKSLRIPDLDAHLYKALAPNPNEFPHIRQFHVWGSNPLGQPNLPGVGAWGAIRPGALLKAFGHLTELRISGVYLGSRKRRPQGDSMPQDGSPTASLFELVESLVYLPHLSLLELSACGLLKENCGALSRSFAVLENRITHLDIHNNWIEDAGLAELLWIVGPRLMSLDARNCGFGNESAFALASILQAHAHEVHQEQSQGYPSQMAIFRTLKLEETEQPHLRLYYDTIFYAFETDKTAPVMARVANQLSVQGRQHLVQALELLQPMELCLSFELGFKDGDFASAFSGMKNLESLEKLQVAYSNFGPLALAAMLRILRATSCRIREIGLQSTLLTIEQQQDAVQQIL</sequence>
<keyword evidence="3" id="KW-1185">Reference proteome</keyword>